<keyword evidence="4" id="KW-0479">Metal-binding</keyword>
<comment type="similarity">
    <text evidence="2">Belongs to the peptidase M14 family.</text>
</comment>
<keyword evidence="7" id="KW-0482">Metalloprotease</keyword>
<dbReference type="PANTHER" id="PTHR11705">
    <property type="entry name" value="PROTEASE FAMILY M14 CARBOXYPEPTIDASE A,B"/>
    <property type="match status" value="1"/>
</dbReference>
<evidence type="ECO:0000256" key="3">
    <source>
        <dbReference type="ARBA" id="ARBA00022670"/>
    </source>
</evidence>
<dbReference type="GO" id="GO:0008270">
    <property type="term" value="F:zinc ion binding"/>
    <property type="evidence" value="ECO:0007669"/>
    <property type="project" value="InterPro"/>
</dbReference>
<evidence type="ECO:0000256" key="7">
    <source>
        <dbReference type="ARBA" id="ARBA00023049"/>
    </source>
</evidence>
<evidence type="ECO:0000256" key="8">
    <source>
        <dbReference type="SAM" id="SignalP"/>
    </source>
</evidence>
<dbReference type="GO" id="GO:0004181">
    <property type="term" value="F:metallocarboxypeptidase activity"/>
    <property type="evidence" value="ECO:0007669"/>
    <property type="project" value="InterPro"/>
</dbReference>
<evidence type="ECO:0000256" key="1">
    <source>
        <dbReference type="ARBA" id="ARBA00001947"/>
    </source>
</evidence>
<proteinExistence type="inferred from homology"/>
<feature type="signal peptide" evidence="8">
    <location>
        <begin position="1"/>
        <end position="20"/>
    </location>
</feature>
<keyword evidence="5" id="KW-0378">Hydrolase</keyword>
<dbReference type="InterPro" id="IPR057246">
    <property type="entry name" value="CARBOXYPEPT_ZN_1"/>
</dbReference>
<sequence>MMRIRLCIMLFVFSASMSLAQTIPTPKEHFGFDIGDDYSLATFTQAEAYFKKVAAVSDRVKFVDIGPTEEGRRQPMMIITSPENLKKIDRYKEISQKLGRAEVSEEEARALVTEGKPVIWIDGGLHATETVGSHQLIETYYQLVSRKDPETMKILDNVIILLSQVNPDGQELVAGWYMNEKDPKKRNMNVPRLYQKYVGHDNNRDFFMMNMKETTNTSLQQYVEWLPQVIYNHHQTSPAGAVVAGPPYRDPFNHVLDPLLITGIEGVAASMINRLHVEDKPGYTRLSGSVFSTWWNGGLRTTPYFHNMIGILTEITGNPTPATIPLVPDRLIPNNATPFPVMPQKWPYRRSIDYSVSLNYGILNYAMRNGDVLLYNIYKMGRSSIERGNKDNWTLYPKYSEAVTSGFEASKKAAAALPPSARPRPDSTANAFSGFGGSTIPQKFFDTVYTNPVLRDPRGFIIPSDQADFPTAVKFMNALIKSGILIHKATEAFTVEGKIYPKGSYVVKANQAFRPHVLDMFEPQNHPNDFAYPGGPPIRPYDAAGWTLAFQMGVKFDRILNGFDGPFERIPYGQIQSPPAVSSPASKGGYLVDARVNNAFTAVNDLLKEGIEVYRTKESEGKVPAGSFFVPAKGKAILEKAGATYGVRGIAVAAKPAGAVKISPARIALFDNYGGSMPSGWVRWMMEQYNFPFKVVYPQDIDKGELASKYDVILFISGGIPPVTAGGGEGFRGGRQPKPEEIAEEFRPWLGNITAAKSVPELKKFMEAGGQIVTVGSSTSLAYHLGLPVSNALVEVNSKGEEKNLSGERYYIPGSILKVAFDSSLPANWGMEKEADVVFSNSPVFRMGPDAGIKGIKPLAWFASDKPLVSGWAWGETYLKNGVVAFEAKVGKGKLYAFGPEITFRGQAHGTFKLLFNELYKTNLTL</sequence>
<accession>A0A3D8YFI4</accession>
<name>A0A3D8YFI4_9BACT</name>
<protein>
    <submittedName>
        <fullName evidence="10">Peptidase</fullName>
    </submittedName>
</protein>
<keyword evidence="3" id="KW-0645">Protease</keyword>
<feature type="chain" id="PRO_5017799457" evidence="8">
    <location>
        <begin position="21"/>
        <end position="926"/>
    </location>
</feature>
<dbReference type="GO" id="GO:0006508">
    <property type="term" value="P:proteolysis"/>
    <property type="evidence" value="ECO:0007669"/>
    <property type="project" value="UniProtKB-KW"/>
</dbReference>
<reference evidence="10 11" key="1">
    <citation type="submission" date="2018-07" db="EMBL/GenBank/DDBJ databases">
        <title>Dyadobacter roseus sp. nov., isolated from rose rhizosphere soil.</title>
        <authorList>
            <person name="Chen L."/>
        </authorList>
    </citation>
    <scope>NUCLEOTIDE SEQUENCE [LARGE SCALE GENOMIC DNA]</scope>
    <source>
        <strain evidence="10 11">RS19</strain>
    </source>
</reference>
<evidence type="ECO:0000259" key="9">
    <source>
        <dbReference type="Pfam" id="PF00246"/>
    </source>
</evidence>
<dbReference type="Gene3D" id="3.40.630.10">
    <property type="entry name" value="Zn peptidases"/>
    <property type="match status" value="1"/>
</dbReference>
<evidence type="ECO:0000256" key="6">
    <source>
        <dbReference type="ARBA" id="ARBA00022833"/>
    </source>
</evidence>
<dbReference type="InterPro" id="IPR000834">
    <property type="entry name" value="Peptidase_M14"/>
</dbReference>
<evidence type="ECO:0000256" key="4">
    <source>
        <dbReference type="ARBA" id="ARBA00022723"/>
    </source>
</evidence>
<evidence type="ECO:0000313" key="10">
    <source>
        <dbReference type="EMBL" id="REA63468.1"/>
    </source>
</evidence>
<dbReference type="PANTHER" id="PTHR11705:SF143">
    <property type="entry name" value="SLL0236 PROTEIN"/>
    <property type="match status" value="1"/>
</dbReference>
<dbReference type="CDD" id="cd06240">
    <property type="entry name" value="M14-like"/>
    <property type="match status" value="1"/>
</dbReference>
<comment type="caution">
    <text evidence="10">The sequence shown here is derived from an EMBL/GenBank/DDBJ whole genome shotgun (WGS) entry which is preliminary data.</text>
</comment>
<organism evidence="10 11">
    <name type="scientific">Dyadobacter luteus</name>
    <dbReference type="NCBI Taxonomy" id="2259619"/>
    <lineage>
        <taxon>Bacteria</taxon>
        <taxon>Pseudomonadati</taxon>
        <taxon>Bacteroidota</taxon>
        <taxon>Cytophagia</taxon>
        <taxon>Cytophagales</taxon>
        <taxon>Spirosomataceae</taxon>
        <taxon>Dyadobacter</taxon>
    </lineage>
</organism>
<dbReference type="AlphaFoldDB" id="A0A3D8YFI4"/>
<dbReference type="SUPFAM" id="SSF53187">
    <property type="entry name" value="Zn-dependent exopeptidases"/>
    <property type="match status" value="1"/>
</dbReference>
<keyword evidence="8" id="KW-0732">Signal</keyword>
<dbReference type="PROSITE" id="PS00132">
    <property type="entry name" value="CARBOXYPEPT_ZN_1"/>
    <property type="match status" value="1"/>
</dbReference>
<comment type="cofactor">
    <cofactor evidence="1">
        <name>Zn(2+)</name>
        <dbReference type="ChEBI" id="CHEBI:29105"/>
    </cofactor>
</comment>
<dbReference type="Pfam" id="PF00246">
    <property type="entry name" value="Peptidase_M14"/>
    <property type="match status" value="1"/>
</dbReference>
<dbReference type="EMBL" id="QNUL01000002">
    <property type="protein sequence ID" value="REA63468.1"/>
    <property type="molecule type" value="Genomic_DNA"/>
</dbReference>
<evidence type="ECO:0000256" key="5">
    <source>
        <dbReference type="ARBA" id="ARBA00022801"/>
    </source>
</evidence>
<dbReference type="OrthoDB" id="9758209at2"/>
<keyword evidence="6" id="KW-0862">Zinc</keyword>
<gene>
    <name evidence="10" type="ORF">DSL64_03205</name>
</gene>
<keyword evidence="11" id="KW-1185">Reference proteome</keyword>
<evidence type="ECO:0000313" key="11">
    <source>
        <dbReference type="Proteomes" id="UP000256373"/>
    </source>
</evidence>
<dbReference type="Proteomes" id="UP000256373">
    <property type="component" value="Unassembled WGS sequence"/>
</dbReference>
<evidence type="ECO:0000256" key="2">
    <source>
        <dbReference type="ARBA" id="ARBA00005988"/>
    </source>
</evidence>
<feature type="domain" description="Peptidase M14" evidence="9">
    <location>
        <begin position="48"/>
        <end position="211"/>
    </location>
</feature>
<dbReference type="GO" id="GO:0005615">
    <property type="term" value="C:extracellular space"/>
    <property type="evidence" value="ECO:0007669"/>
    <property type="project" value="TreeGrafter"/>
</dbReference>